<gene>
    <name evidence="1" type="ORF">CD32_01710</name>
</gene>
<evidence type="ECO:0000313" key="2">
    <source>
        <dbReference type="Proteomes" id="UP000030437"/>
    </source>
</evidence>
<evidence type="ECO:0000313" key="1">
    <source>
        <dbReference type="EMBL" id="KGR88403.1"/>
    </source>
</evidence>
<sequence length="127" mass="14892">MVNKRIRDSLNDGFAYYGTKETRRSERGKRIGEKFVEMGRLAYQEMSSREQDFDLVQAMSRALDLKIRTLRPPHLDRATLSKLKMVIDGIEYDVIRVDSDREKRYLYFYLQEVGAFEQDKAENAGAD</sequence>
<evidence type="ECO:0008006" key="3">
    <source>
        <dbReference type="Google" id="ProtNLM"/>
    </source>
</evidence>
<protein>
    <recommendedName>
        <fullName evidence="3">Phage head-tail adapter protein</fullName>
    </recommendedName>
</protein>
<keyword evidence="2" id="KW-1185">Reference proteome</keyword>
<proteinExistence type="predicted"/>
<dbReference type="OrthoDB" id="2362069at2"/>
<dbReference type="EMBL" id="JPVP01000040">
    <property type="protein sequence ID" value="KGR88403.1"/>
    <property type="molecule type" value="Genomic_DNA"/>
</dbReference>
<dbReference type="AlphaFoldDB" id="A0A0A3IZR8"/>
<dbReference type="STRING" id="1220589.CD32_01710"/>
<dbReference type="Proteomes" id="UP000030437">
    <property type="component" value="Unassembled WGS sequence"/>
</dbReference>
<dbReference type="RefSeq" id="WP_036150485.1">
    <property type="nucleotide sequence ID" value="NZ_AVCX01000023.1"/>
</dbReference>
<organism evidence="1 2">
    <name type="scientific">Lysinibacillus odysseyi 34hs-1 = NBRC 100172</name>
    <dbReference type="NCBI Taxonomy" id="1220589"/>
    <lineage>
        <taxon>Bacteria</taxon>
        <taxon>Bacillati</taxon>
        <taxon>Bacillota</taxon>
        <taxon>Bacilli</taxon>
        <taxon>Bacillales</taxon>
        <taxon>Bacillaceae</taxon>
        <taxon>Lysinibacillus</taxon>
    </lineage>
</organism>
<reference evidence="1 2" key="1">
    <citation type="submission" date="2014-02" db="EMBL/GenBank/DDBJ databases">
        <title>Draft genome sequence of Lysinibacillus odysseyi NBRC 100172.</title>
        <authorList>
            <person name="Zhang F."/>
            <person name="Wang G."/>
            <person name="Zhang L."/>
        </authorList>
    </citation>
    <scope>NUCLEOTIDE SEQUENCE [LARGE SCALE GENOMIC DNA]</scope>
    <source>
        <strain evidence="1 2">NBRC 100172</strain>
    </source>
</reference>
<dbReference type="eggNOG" id="ENOG502ZP3Q">
    <property type="taxonomic scope" value="Bacteria"/>
</dbReference>
<comment type="caution">
    <text evidence="1">The sequence shown here is derived from an EMBL/GenBank/DDBJ whole genome shotgun (WGS) entry which is preliminary data.</text>
</comment>
<accession>A0A0A3IZR8</accession>
<name>A0A0A3IZR8_9BACI</name>